<dbReference type="EMBL" id="SMKZ01000049">
    <property type="protein sequence ID" value="TDE00474.1"/>
    <property type="molecule type" value="Genomic_DNA"/>
</dbReference>
<dbReference type="InterPro" id="IPR029060">
    <property type="entry name" value="PIN-like_dom_sf"/>
</dbReference>
<dbReference type="InterPro" id="IPR022907">
    <property type="entry name" value="VapC_family"/>
</dbReference>
<keyword evidence="2 8" id="KW-1277">Toxin-antitoxin system</keyword>
<gene>
    <name evidence="8" type="primary">vapC</name>
    <name evidence="10" type="ORF">E1269_25215</name>
</gene>
<reference evidence="10 11" key="1">
    <citation type="submission" date="2019-03" db="EMBL/GenBank/DDBJ databases">
        <title>Draft genome sequences of novel Actinobacteria.</title>
        <authorList>
            <person name="Sahin N."/>
            <person name="Ay H."/>
            <person name="Saygin H."/>
        </authorList>
    </citation>
    <scope>NUCLEOTIDE SEQUENCE [LARGE SCALE GENOMIC DNA]</scope>
    <source>
        <strain evidence="10 11">5K138</strain>
    </source>
</reference>
<dbReference type="Proteomes" id="UP000294739">
    <property type="component" value="Unassembled WGS sequence"/>
</dbReference>
<feature type="domain" description="PIN" evidence="9">
    <location>
        <begin position="6"/>
        <end position="123"/>
    </location>
</feature>
<dbReference type="InParanoid" id="A0A4R5CPZ8"/>
<sequence>MALSGYLFDTSVIHRLSAPSVLERVDDLGVGRPLYRCAVTDLEVLRSSTSPSDYEARRSALINAYSELSITPEVLARALDTQRGMAAVRLHRGISLTNLVVAACAQVHDAVVVHYDADYDLIAGVTGQPTEWVVPAGSVD</sequence>
<comment type="function">
    <text evidence="8">Toxic component of a toxin-antitoxin (TA) system. An RNase.</text>
</comment>
<dbReference type="HAMAP" id="MF_00265">
    <property type="entry name" value="VapC_Nob1"/>
    <property type="match status" value="1"/>
</dbReference>
<keyword evidence="11" id="KW-1185">Reference proteome</keyword>
<accession>A0A4R5CPZ8</accession>
<dbReference type="GO" id="GO:0000287">
    <property type="term" value="F:magnesium ion binding"/>
    <property type="evidence" value="ECO:0007669"/>
    <property type="project" value="UniProtKB-UniRule"/>
</dbReference>
<evidence type="ECO:0000256" key="8">
    <source>
        <dbReference type="HAMAP-Rule" id="MF_00265"/>
    </source>
</evidence>
<name>A0A4R5CPZ8_9ACTN</name>
<organism evidence="10 11">
    <name type="scientific">Jiangella asiatica</name>
    <dbReference type="NCBI Taxonomy" id="2530372"/>
    <lineage>
        <taxon>Bacteria</taxon>
        <taxon>Bacillati</taxon>
        <taxon>Actinomycetota</taxon>
        <taxon>Actinomycetes</taxon>
        <taxon>Jiangellales</taxon>
        <taxon>Jiangellaceae</taxon>
        <taxon>Jiangella</taxon>
    </lineage>
</organism>
<dbReference type="RefSeq" id="WP_131899769.1">
    <property type="nucleotide sequence ID" value="NZ_SMKZ01000049.1"/>
</dbReference>
<evidence type="ECO:0000256" key="6">
    <source>
        <dbReference type="ARBA" id="ARBA00022842"/>
    </source>
</evidence>
<keyword evidence="6 8" id="KW-0460">Magnesium</keyword>
<evidence type="ECO:0000313" key="10">
    <source>
        <dbReference type="EMBL" id="TDE00474.1"/>
    </source>
</evidence>
<keyword evidence="4 8" id="KW-0479">Metal-binding</keyword>
<dbReference type="GO" id="GO:0090729">
    <property type="term" value="F:toxin activity"/>
    <property type="evidence" value="ECO:0007669"/>
    <property type="project" value="UniProtKB-KW"/>
</dbReference>
<evidence type="ECO:0000256" key="7">
    <source>
        <dbReference type="ARBA" id="ARBA00038093"/>
    </source>
</evidence>
<comment type="caution">
    <text evidence="8">Lacks conserved residue(s) required for the propagation of feature annotation.</text>
</comment>
<evidence type="ECO:0000313" key="11">
    <source>
        <dbReference type="Proteomes" id="UP000294739"/>
    </source>
</evidence>
<dbReference type="EC" id="3.1.-.-" evidence="8"/>
<evidence type="ECO:0000259" key="9">
    <source>
        <dbReference type="Pfam" id="PF01850"/>
    </source>
</evidence>
<evidence type="ECO:0000256" key="5">
    <source>
        <dbReference type="ARBA" id="ARBA00022801"/>
    </source>
</evidence>
<keyword evidence="3 8" id="KW-0540">Nuclease</keyword>
<dbReference type="InterPro" id="IPR050556">
    <property type="entry name" value="Type_II_TA_system_RNase"/>
</dbReference>
<comment type="caution">
    <text evidence="10">The sequence shown here is derived from an EMBL/GenBank/DDBJ whole genome shotgun (WGS) entry which is preliminary data.</text>
</comment>
<evidence type="ECO:0000256" key="4">
    <source>
        <dbReference type="ARBA" id="ARBA00022723"/>
    </source>
</evidence>
<comment type="cofactor">
    <cofactor evidence="1 8">
        <name>Mg(2+)</name>
        <dbReference type="ChEBI" id="CHEBI:18420"/>
    </cofactor>
</comment>
<dbReference type="GO" id="GO:0004540">
    <property type="term" value="F:RNA nuclease activity"/>
    <property type="evidence" value="ECO:0007669"/>
    <property type="project" value="InterPro"/>
</dbReference>
<proteinExistence type="inferred from homology"/>
<keyword evidence="8" id="KW-0800">Toxin</keyword>
<dbReference type="OrthoDB" id="5185254at2"/>
<dbReference type="PANTHER" id="PTHR33653">
    <property type="entry name" value="RIBONUCLEASE VAPC2"/>
    <property type="match status" value="1"/>
</dbReference>
<dbReference type="InterPro" id="IPR002716">
    <property type="entry name" value="PIN_dom"/>
</dbReference>
<comment type="similarity">
    <text evidence="7 8">Belongs to the PINc/VapC protein family.</text>
</comment>
<dbReference type="SUPFAM" id="SSF88723">
    <property type="entry name" value="PIN domain-like"/>
    <property type="match status" value="1"/>
</dbReference>
<dbReference type="Pfam" id="PF01850">
    <property type="entry name" value="PIN"/>
    <property type="match status" value="1"/>
</dbReference>
<evidence type="ECO:0000256" key="1">
    <source>
        <dbReference type="ARBA" id="ARBA00001946"/>
    </source>
</evidence>
<evidence type="ECO:0000256" key="2">
    <source>
        <dbReference type="ARBA" id="ARBA00022649"/>
    </source>
</evidence>
<keyword evidence="5 8" id="KW-0378">Hydrolase</keyword>
<dbReference type="GO" id="GO:0016787">
    <property type="term" value="F:hydrolase activity"/>
    <property type="evidence" value="ECO:0007669"/>
    <property type="project" value="UniProtKB-KW"/>
</dbReference>
<evidence type="ECO:0000256" key="3">
    <source>
        <dbReference type="ARBA" id="ARBA00022722"/>
    </source>
</evidence>
<dbReference type="PANTHER" id="PTHR33653:SF1">
    <property type="entry name" value="RIBONUCLEASE VAPC2"/>
    <property type="match status" value="1"/>
</dbReference>
<dbReference type="AlphaFoldDB" id="A0A4R5CPZ8"/>
<protein>
    <recommendedName>
        <fullName evidence="8">Ribonuclease VapC</fullName>
        <shortName evidence="8">RNase VapC</shortName>
        <ecNumber evidence="8">3.1.-.-</ecNumber>
    </recommendedName>
    <alternativeName>
        <fullName evidence="8">Toxin VapC</fullName>
    </alternativeName>
</protein>
<feature type="binding site" evidence="8">
    <location>
        <position position="9"/>
    </location>
    <ligand>
        <name>Mg(2+)</name>
        <dbReference type="ChEBI" id="CHEBI:18420"/>
    </ligand>
</feature>
<dbReference type="Gene3D" id="3.40.50.1010">
    <property type="entry name" value="5'-nuclease"/>
    <property type="match status" value="1"/>
</dbReference>